<dbReference type="InterPro" id="IPR050595">
    <property type="entry name" value="Bact_response_regulator"/>
</dbReference>
<reference evidence="4 5" key="1">
    <citation type="journal article" date="2011" name="Int. J. Syst. Evol. Microbiol.">
        <title>Zhongshania antarctica gen. nov., sp. nov. and Zhongshania guokunii sp. nov., gammaproteobacteria respectively isolated from coastal attached (fast) ice and surface seawater of the Antarctic.</title>
        <authorList>
            <person name="Li H.J."/>
            <person name="Zhang X.Y."/>
            <person name="Chen C.X."/>
            <person name="Zhang Y.J."/>
            <person name="Gao Z.M."/>
            <person name="Yu Y."/>
            <person name="Chen X.L."/>
            <person name="Chen B."/>
            <person name="Zhang Y.Z."/>
        </authorList>
    </citation>
    <scope>NUCLEOTIDE SEQUENCE [LARGE SCALE GENOMIC DNA]</scope>
    <source>
        <strain evidence="4 5">ZS6-22T</strain>
    </source>
</reference>
<dbReference type="InterPro" id="IPR001789">
    <property type="entry name" value="Sig_transdc_resp-reg_receiver"/>
</dbReference>
<dbReference type="EMBL" id="JBFRYA010000022">
    <property type="protein sequence ID" value="MEX1670805.1"/>
    <property type="molecule type" value="Genomic_DNA"/>
</dbReference>
<evidence type="ECO:0000256" key="1">
    <source>
        <dbReference type="ARBA" id="ARBA00022553"/>
    </source>
</evidence>
<accession>A0ABV3UBN0</accession>
<dbReference type="SUPFAM" id="SSF52172">
    <property type="entry name" value="CheY-like"/>
    <property type="match status" value="1"/>
</dbReference>
<protein>
    <submittedName>
        <fullName evidence="4">Response regulator</fullName>
    </submittedName>
</protein>
<organism evidence="4 5">
    <name type="scientific">Zhongshania guokunii</name>
    <dbReference type="NCBI Taxonomy" id="641783"/>
    <lineage>
        <taxon>Bacteria</taxon>
        <taxon>Pseudomonadati</taxon>
        <taxon>Pseudomonadota</taxon>
        <taxon>Gammaproteobacteria</taxon>
        <taxon>Cellvibrionales</taxon>
        <taxon>Spongiibacteraceae</taxon>
        <taxon>Zhongshania</taxon>
    </lineage>
</organism>
<evidence type="ECO:0000256" key="2">
    <source>
        <dbReference type="PROSITE-ProRule" id="PRU00169"/>
    </source>
</evidence>
<evidence type="ECO:0000313" key="5">
    <source>
        <dbReference type="Proteomes" id="UP001557485"/>
    </source>
</evidence>
<keyword evidence="1 2" id="KW-0597">Phosphoprotein</keyword>
<dbReference type="Proteomes" id="UP001557485">
    <property type="component" value="Unassembled WGS sequence"/>
</dbReference>
<keyword evidence="5" id="KW-1185">Reference proteome</keyword>
<gene>
    <name evidence="4" type="ORF">AB4876_17955</name>
</gene>
<dbReference type="Pfam" id="PF00072">
    <property type="entry name" value="Response_reg"/>
    <property type="match status" value="1"/>
</dbReference>
<evidence type="ECO:0000259" key="3">
    <source>
        <dbReference type="PROSITE" id="PS50110"/>
    </source>
</evidence>
<sequence>MTASRSPTFWIVDDSMADRIIFKESLTRLGEKPQLKEIEGGELLLAELDAQYSNELPDIIFLDINMRRMDGKTALEFIRKNKRYDHIYIVMHTGTYREQSECKALGADAFISKSTDFNACLAKLAQTLSTWQTAA</sequence>
<proteinExistence type="predicted"/>
<comment type="caution">
    <text evidence="4">The sequence shown here is derived from an EMBL/GenBank/DDBJ whole genome shotgun (WGS) entry which is preliminary data.</text>
</comment>
<dbReference type="InterPro" id="IPR011006">
    <property type="entry name" value="CheY-like_superfamily"/>
</dbReference>
<feature type="modified residue" description="4-aspartylphosphate" evidence="2">
    <location>
        <position position="63"/>
    </location>
</feature>
<dbReference type="PROSITE" id="PS50110">
    <property type="entry name" value="RESPONSE_REGULATORY"/>
    <property type="match status" value="1"/>
</dbReference>
<dbReference type="Gene3D" id="3.40.50.2300">
    <property type="match status" value="1"/>
</dbReference>
<name>A0ABV3UBN0_9GAMM</name>
<dbReference type="RefSeq" id="WP_368383105.1">
    <property type="nucleotide sequence ID" value="NZ_JBFRYA010000022.1"/>
</dbReference>
<dbReference type="SMART" id="SM00448">
    <property type="entry name" value="REC"/>
    <property type="match status" value="1"/>
</dbReference>
<feature type="domain" description="Response regulatory" evidence="3">
    <location>
        <begin position="8"/>
        <end position="128"/>
    </location>
</feature>
<evidence type="ECO:0000313" key="4">
    <source>
        <dbReference type="EMBL" id="MEX1670805.1"/>
    </source>
</evidence>
<dbReference type="PANTHER" id="PTHR44591:SF3">
    <property type="entry name" value="RESPONSE REGULATORY DOMAIN-CONTAINING PROTEIN"/>
    <property type="match status" value="1"/>
</dbReference>
<dbReference type="PANTHER" id="PTHR44591">
    <property type="entry name" value="STRESS RESPONSE REGULATOR PROTEIN 1"/>
    <property type="match status" value="1"/>
</dbReference>